<dbReference type="Proteomes" id="UP000198876">
    <property type="component" value="Unassembled WGS sequence"/>
</dbReference>
<dbReference type="AlphaFoldDB" id="A0A1I2SGD9"/>
<dbReference type="InterPro" id="IPR040624">
    <property type="entry name" value="HalOD1"/>
</dbReference>
<protein>
    <recommendedName>
        <fullName evidence="1">Halobacterial output domain-containing protein</fullName>
    </recommendedName>
</protein>
<accession>A0A1I2SGD9</accession>
<evidence type="ECO:0000313" key="2">
    <source>
        <dbReference type="EMBL" id="SFG51792.1"/>
    </source>
</evidence>
<keyword evidence="3" id="KW-1185">Reference proteome</keyword>
<dbReference type="RefSeq" id="WP_281244626.1">
    <property type="nucleotide sequence ID" value="NZ_FOOQ01000002.1"/>
</dbReference>
<gene>
    <name evidence="2" type="ORF">SAMN04488063_2287</name>
</gene>
<proteinExistence type="predicted"/>
<reference evidence="3" key="1">
    <citation type="submission" date="2016-10" db="EMBL/GenBank/DDBJ databases">
        <authorList>
            <person name="Varghese N."/>
            <person name="Submissions S."/>
        </authorList>
    </citation>
    <scope>NUCLEOTIDE SEQUENCE [LARGE SCALE GENOMIC DNA]</scope>
    <source>
        <strain evidence="3">CGMCC 1.7739</strain>
    </source>
</reference>
<evidence type="ECO:0000313" key="3">
    <source>
        <dbReference type="Proteomes" id="UP000198876"/>
    </source>
</evidence>
<dbReference type="EMBL" id="FOOQ01000002">
    <property type="protein sequence ID" value="SFG51792.1"/>
    <property type="molecule type" value="Genomic_DNA"/>
</dbReference>
<name>A0A1I2SGD9_9EURY</name>
<organism evidence="2 3">
    <name type="scientific">Halopelagius inordinatus</name>
    <dbReference type="NCBI Taxonomy" id="553467"/>
    <lineage>
        <taxon>Archaea</taxon>
        <taxon>Methanobacteriati</taxon>
        <taxon>Methanobacteriota</taxon>
        <taxon>Stenosarchaea group</taxon>
        <taxon>Halobacteria</taxon>
        <taxon>Halobacteriales</taxon>
        <taxon>Haloferacaceae</taxon>
    </lineage>
</organism>
<evidence type="ECO:0000259" key="1">
    <source>
        <dbReference type="Pfam" id="PF18545"/>
    </source>
</evidence>
<feature type="domain" description="Halobacterial output" evidence="1">
    <location>
        <begin position="10"/>
        <end position="78"/>
    </location>
</feature>
<dbReference type="Pfam" id="PF18545">
    <property type="entry name" value="HalOD1"/>
    <property type="match status" value="1"/>
</dbReference>
<sequence length="88" mass="9591">MNSPTDNYYHRTSVTVVERVADCLDADPLNIEPLSNVIDPDVLDAFADAGAVGADSELRFRYLGCDIVVYGDGRIRLEEADAPSDSEN</sequence>